<feature type="compositionally biased region" description="Polar residues" evidence="1">
    <location>
        <begin position="122"/>
        <end position="144"/>
    </location>
</feature>
<dbReference type="Proteomes" id="UP001214576">
    <property type="component" value="Unassembled WGS sequence"/>
</dbReference>
<keyword evidence="3" id="KW-1185">Reference proteome</keyword>
<reference evidence="2" key="1">
    <citation type="submission" date="2022-03" db="EMBL/GenBank/DDBJ databases">
        <title>Genomic analyses of argali, domestic sheep and their hybrids provide insights into chromosomal evolution, heterosis and genetic basis of agronomic traits.</title>
        <authorList>
            <person name="Li M."/>
        </authorList>
    </citation>
    <scope>NUCLEOTIDE SEQUENCE</scope>
    <source>
        <strain evidence="2">CAU-MHL-2022a</strain>
        <tissue evidence="2">Skin</tissue>
    </source>
</reference>
<gene>
    <name evidence="2" type="ORF">MG293_002990</name>
</gene>
<dbReference type="AlphaFoldDB" id="A0AAD4UM04"/>
<evidence type="ECO:0000313" key="2">
    <source>
        <dbReference type="EMBL" id="KAI4546435.1"/>
    </source>
</evidence>
<evidence type="ECO:0000313" key="3">
    <source>
        <dbReference type="Proteomes" id="UP001214576"/>
    </source>
</evidence>
<feature type="region of interest" description="Disordered" evidence="1">
    <location>
        <begin position="115"/>
        <end position="144"/>
    </location>
</feature>
<accession>A0AAD4UM04</accession>
<sequence length="144" mass="15619">MASCFPLQKEAHELWLGFNSVTDLPRRAKQNPALLCASSDGIVKNSGHESVVGAAGACQGHPHALLILETGVPPASYPTPNPLVSDGVTSYMNSISMKQRKDGNRAMEHSFLCTRSRDQSMPFRQSPSDIFSSTEDLEQGTQLM</sequence>
<dbReference type="EMBL" id="JAKZEL010000002">
    <property type="protein sequence ID" value="KAI4546435.1"/>
    <property type="molecule type" value="Genomic_DNA"/>
</dbReference>
<evidence type="ECO:0000256" key="1">
    <source>
        <dbReference type="SAM" id="MobiDB-lite"/>
    </source>
</evidence>
<name>A0AAD4UM04_OVIAM</name>
<comment type="caution">
    <text evidence="2">The sequence shown here is derived from an EMBL/GenBank/DDBJ whole genome shotgun (WGS) entry which is preliminary data.</text>
</comment>
<protein>
    <submittedName>
        <fullName evidence="2">Uncharacterized protein</fullName>
    </submittedName>
</protein>
<organism evidence="2 3">
    <name type="scientific">Ovis ammon polii</name>
    <dbReference type="NCBI Taxonomy" id="230172"/>
    <lineage>
        <taxon>Eukaryota</taxon>
        <taxon>Metazoa</taxon>
        <taxon>Chordata</taxon>
        <taxon>Craniata</taxon>
        <taxon>Vertebrata</taxon>
        <taxon>Euteleostomi</taxon>
        <taxon>Mammalia</taxon>
        <taxon>Eutheria</taxon>
        <taxon>Laurasiatheria</taxon>
        <taxon>Artiodactyla</taxon>
        <taxon>Ruminantia</taxon>
        <taxon>Pecora</taxon>
        <taxon>Bovidae</taxon>
        <taxon>Caprinae</taxon>
        <taxon>Ovis</taxon>
    </lineage>
</organism>
<proteinExistence type="predicted"/>